<feature type="region of interest" description="Disordered" evidence="1">
    <location>
        <begin position="72"/>
        <end position="100"/>
    </location>
</feature>
<dbReference type="InterPro" id="IPR012551">
    <property type="entry name" value="DUF1707_SHOCT-like"/>
</dbReference>
<sequence>MMAEPVDPVDPGSLRVSDADRHRVAEALREAAGEGRLDIDELEERLELAYAAKTYADLVPITLDLPGVRPTEQLPEHLTAPRPDRAPSRRTPAGARSSYDTSVGIMGECKRVGEWDIGEHHHAFSMMGSVVLDLREARFPAGEVQIDASAIMGSVEVIVDETTDVRLDGVGIMGSYQEGRARVAPEIDSASPRIRLRGIALMGSVEVKRRGPRKRLLGR</sequence>
<evidence type="ECO:0000259" key="2">
    <source>
        <dbReference type="Pfam" id="PF08044"/>
    </source>
</evidence>
<dbReference type="PANTHER" id="PTHR40763">
    <property type="entry name" value="MEMBRANE PROTEIN-RELATED"/>
    <property type="match status" value="1"/>
</dbReference>
<evidence type="ECO:0000256" key="1">
    <source>
        <dbReference type="SAM" id="MobiDB-lite"/>
    </source>
</evidence>
<reference evidence="3" key="2">
    <citation type="submission" date="2020-09" db="EMBL/GenBank/DDBJ databases">
        <authorList>
            <person name="Sun Q."/>
            <person name="Zhou Y."/>
        </authorList>
    </citation>
    <scope>NUCLEOTIDE SEQUENCE</scope>
    <source>
        <strain evidence="3">CGMCC 1.16067</strain>
    </source>
</reference>
<dbReference type="Pfam" id="PF08044">
    <property type="entry name" value="DUF1707"/>
    <property type="match status" value="1"/>
</dbReference>
<accession>A0A917BH32</accession>
<keyword evidence="4" id="KW-1185">Reference proteome</keyword>
<gene>
    <name evidence="3" type="ORF">GCM10011519_13200</name>
</gene>
<dbReference type="AlphaFoldDB" id="A0A917BH32"/>
<name>A0A917BH32_9ACTN</name>
<proteinExistence type="predicted"/>
<evidence type="ECO:0000313" key="3">
    <source>
        <dbReference type="EMBL" id="GGF40874.1"/>
    </source>
</evidence>
<protein>
    <recommendedName>
        <fullName evidence="2">DUF1707 domain-containing protein</fullName>
    </recommendedName>
</protein>
<reference evidence="3" key="1">
    <citation type="journal article" date="2014" name="Int. J. Syst. Evol. Microbiol.">
        <title>Complete genome sequence of Corynebacterium casei LMG S-19264T (=DSM 44701T), isolated from a smear-ripened cheese.</title>
        <authorList>
            <consortium name="US DOE Joint Genome Institute (JGI-PGF)"/>
            <person name="Walter F."/>
            <person name="Albersmeier A."/>
            <person name="Kalinowski J."/>
            <person name="Ruckert C."/>
        </authorList>
    </citation>
    <scope>NUCLEOTIDE SEQUENCE</scope>
    <source>
        <strain evidence="3">CGMCC 1.16067</strain>
    </source>
</reference>
<dbReference type="EMBL" id="BMKQ01000001">
    <property type="protein sequence ID" value="GGF40874.1"/>
    <property type="molecule type" value="Genomic_DNA"/>
</dbReference>
<feature type="domain" description="DUF1707" evidence="2">
    <location>
        <begin position="14"/>
        <end position="66"/>
    </location>
</feature>
<evidence type="ECO:0000313" key="4">
    <source>
        <dbReference type="Proteomes" id="UP000649179"/>
    </source>
</evidence>
<organism evidence="3 4">
    <name type="scientific">Marmoricola endophyticus</name>
    <dbReference type="NCBI Taxonomy" id="2040280"/>
    <lineage>
        <taxon>Bacteria</taxon>
        <taxon>Bacillati</taxon>
        <taxon>Actinomycetota</taxon>
        <taxon>Actinomycetes</taxon>
        <taxon>Propionibacteriales</taxon>
        <taxon>Nocardioidaceae</taxon>
        <taxon>Marmoricola</taxon>
    </lineage>
</organism>
<dbReference type="Proteomes" id="UP000649179">
    <property type="component" value="Unassembled WGS sequence"/>
</dbReference>
<comment type="caution">
    <text evidence="3">The sequence shown here is derived from an EMBL/GenBank/DDBJ whole genome shotgun (WGS) entry which is preliminary data.</text>
</comment>
<dbReference type="PANTHER" id="PTHR40763:SF4">
    <property type="entry name" value="DUF1707 DOMAIN-CONTAINING PROTEIN"/>
    <property type="match status" value="1"/>
</dbReference>